<keyword evidence="3" id="KW-1185">Reference proteome</keyword>
<dbReference type="PROSITE" id="PS51186">
    <property type="entry name" value="GNAT"/>
    <property type="match status" value="1"/>
</dbReference>
<dbReference type="SUPFAM" id="SSF55729">
    <property type="entry name" value="Acyl-CoA N-acyltransferases (Nat)"/>
    <property type="match status" value="1"/>
</dbReference>
<dbReference type="RefSeq" id="WP_151699905.1">
    <property type="nucleotide sequence ID" value="NZ_CP031223.1"/>
</dbReference>
<evidence type="ECO:0000313" key="3">
    <source>
        <dbReference type="Proteomes" id="UP000325517"/>
    </source>
</evidence>
<dbReference type="Pfam" id="PF00583">
    <property type="entry name" value="Acetyltransf_1"/>
    <property type="match status" value="1"/>
</dbReference>
<dbReference type="KEGG" id="psyo:PB01_09080"/>
<sequence length="156" mass="17979">MKIRLATSNDQQQMVNVLNKATLGLQAKGIYQWDYPWDINKIVTEIKNNYAYVLLLDEDIVGTFCIKDIDALSELTIDSKSNYLSQIAILPEYQGNNYGSEVTDFACSFAKEGNKTMYLDCWAGNKKLIDFYLNHGFEYLGDFPEEDYFISIFIFN</sequence>
<dbReference type="InterPro" id="IPR016181">
    <property type="entry name" value="Acyl_CoA_acyltransferase"/>
</dbReference>
<dbReference type="EMBL" id="CP031223">
    <property type="protein sequence ID" value="QFF98974.1"/>
    <property type="molecule type" value="Genomic_DNA"/>
</dbReference>
<accession>A0A5J6SQA4</accession>
<dbReference type="InterPro" id="IPR000182">
    <property type="entry name" value="GNAT_dom"/>
</dbReference>
<evidence type="ECO:0000313" key="2">
    <source>
        <dbReference type="EMBL" id="QFF98974.1"/>
    </source>
</evidence>
<feature type="domain" description="N-acetyltransferase" evidence="1">
    <location>
        <begin position="1"/>
        <end position="156"/>
    </location>
</feature>
<protein>
    <submittedName>
        <fullName evidence="2">GNAT family N-acetyltransferase</fullName>
    </submittedName>
</protein>
<proteinExistence type="predicted"/>
<dbReference type="CDD" id="cd04301">
    <property type="entry name" value="NAT_SF"/>
    <property type="match status" value="1"/>
</dbReference>
<evidence type="ECO:0000259" key="1">
    <source>
        <dbReference type="PROSITE" id="PS51186"/>
    </source>
</evidence>
<gene>
    <name evidence="2" type="ORF">PB01_09080</name>
</gene>
<dbReference type="Proteomes" id="UP000325517">
    <property type="component" value="Chromosome"/>
</dbReference>
<reference evidence="2 3" key="1">
    <citation type="submission" date="2018-07" db="EMBL/GenBank/DDBJ databases">
        <title>Complete genome sequence of Psychrobacillus sp. PB01, isolated from iceberg, and comparative genome analysis of Psychrobacillus strains.</title>
        <authorList>
            <person name="Lee P.C."/>
        </authorList>
    </citation>
    <scope>NUCLEOTIDE SEQUENCE [LARGE SCALE GENOMIC DNA]</scope>
    <source>
        <strain evidence="2 3">PB01</strain>
    </source>
</reference>
<keyword evidence="2" id="KW-0808">Transferase</keyword>
<name>A0A5J6SQA4_9BACI</name>
<organism evidence="2 3">
    <name type="scientific">Psychrobacillus glaciei</name>
    <dbReference type="NCBI Taxonomy" id="2283160"/>
    <lineage>
        <taxon>Bacteria</taxon>
        <taxon>Bacillati</taxon>
        <taxon>Bacillota</taxon>
        <taxon>Bacilli</taxon>
        <taxon>Bacillales</taxon>
        <taxon>Bacillaceae</taxon>
        <taxon>Psychrobacillus</taxon>
    </lineage>
</organism>
<dbReference type="AlphaFoldDB" id="A0A5J6SQA4"/>
<dbReference type="Gene3D" id="3.40.630.30">
    <property type="match status" value="1"/>
</dbReference>
<dbReference type="OrthoDB" id="6382410at2"/>
<dbReference type="GO" id="GO:0016747">
    <property type="term" value="F:acyltransferase activity, transferring groups other than amino-acyl groups"/>
    <property type="evidence" value="ECO:0007669"/>
    <property type="project" value="InterPro"/>
</dbReference>